<dbReference type="OrthoDB" id="6402183at2"/>
<name>A0A3T0MYW0_9RHOB</name>
<accession>A0A3T0MYW0</accession>
<dbReference type="Proteomes" id="UP000283063">
    <property type="component" value="Chromosome"/>
</dbReference>
<dbReference type="RefSeq" id="WP_127747484.1">
    <property type="nucleotide sequence ID" value="NZ_CP033219.1"/>
</dbReference>
<evidence type="ECO:0000313" key="1">
    <source>
        <dbReference type="EMBL" id="AZV76950.1"/>
    </source>
</evidence>
<organism evidence="1 2">
    <name type="scientific">Parasedimentitalea marina</name>
    <dbReference type="NCBI Taxonomy" id="2483033"/>
    <lineage>
        <taxon>Bacteria</taxon>
        <taxon>Pseudomonadati</taxon>
        <taxon>Pseudomonadota</taxon>
        <taxon>Alphaproteobacteria</taxon>
        <taxon>Rhodobacterales</taxon>
        <taxon>Paracoccaceae</taxon>
        <taxon>Parasedimentitalea</taxon>
    </lineage>
</organism>
<proteinExistence type="predicted"/>
<sequence length="366" mass="41339">MSFSGFFIDDNETENVYAKTMSTKGALKLAYEAPEQVSRHAKSVFARKPDLLVLDFRLDEDSDLDPNETYKGSVLAQQVRDCSTATPEHDFPIVLVSSEDKIREQFAPDLTSHDLFDKVYSKEEVNDRRDEIRVELLSLCDGYQILRRSVGSYDLFKLTKLDAEEDYILDHQELELAIRRASAPHQIASIFLNQLIGQTGLLLDVDEACARLGVAQSERDEVEIYLDECGARYSGLFSNGWPRFWAHRLDQISGEVFGQRATGVPADQRAAKLSEVLKRELQPAKSPWTGKNDALIAFACACCSDGTELRHSVGVFETNMPSFSVRRRVCWRCIHTDRYLNSQPSFEIDASDKRLVGEVKTLQIPG</sequence>
<dbReference type="AlphaFoldDB" id="A0A3T0MYW0"/>
<evidence type="ECO:0000313" key="2">
    <source>
        <dbReference type="Proteomes" id="UP000283063"/>
    </source>
</evidence>
<dbReference type="KEGG" id="sedi:EBB79_02930"/>
<keyword evidence="2" id="KW-1185">Reference proteome</keyword>
<gene>
    <name evidence="1" type="ORF">EBB79_02930</name>
</gene>
<dbReference type="EMBL" id="CP033219">
    <property type="protein sequence ID" value="AZV76950.1"/>
    <property type="molecule type" value="Genomic_DNA"/>
</dbReference>
<protein>
    <submittedName>
        <fullName evidence="1">Uncharacterized protein</fullName>
    </submittedName>
</protein>
<reference evidence="1 2" key="1">
    <citation type="submission" date="2018-10" db="EMBL/GenBank/DDBJ databases">
        <title>Parasedimentitalea marina sp. nov., a psychrophilic bacterium isolated from deep seawater of the New Britain Trench.</title>
        <authorList>
            <person name="Cao J."/>
        </authorList>
    </citation>
    <scope>NUCLEOTIDE SEQUENCE [LARGE SCALE GENOMIC DNA]</scope>
    <source>
        <strain evidence="1 2">W43</strain>
    </source>
</reference>